<gene>
    <name evidence="1" type="ORF">FC47_GL000884</name>
</gene>
<dbReference type="PATRIC" id="fig|1423771.3.peg.893"/>
<proteinExistence type="predicted"/>
<sequence>MLSNDFYAHCQLNLQEKALQQACLLGRCVLVGYFAMPRLVIKGAAVVVYCVFALL</sequence>
<accession>A0A0R1P2G5</accession>
<name>A0A0R1P2G5_LIMMU</name>
<evidence type="ECO:0000313" key="2">
    <source>
        <dbReference type="Proteomes" id="UP000050901"/>
    </source>
</evidence>
<reference evidence="1 2" key="1">
    <citation type="journal article" date="2015" name="Genome Announc.">
        <title>Expanding the biotechnology potential of lactobacilli through comparative genomics of 213 strains and associated genera.</title>
        <authorList>
            <person name="Sun Z."/>
            <person name="Harris H.M."/>
            <person name="McCann A."/>
            <person name="Guo C."/>
            <person name="Argimon S."/>
            <person name="Zhang W."/>
            <person name="Yang X."/>
            <person name="Jeffery I.B."/>
            <person name="Cooney J.C."/>
            <person name="Kagawa T.F."/>
            <person name="Liu W."/>
            <person name="Song Y."/>
            <person name="Salvetti E."/>
            <person name="Wrobel A."/>
            <person name="Rasinkangas P."/>
            <person name="Parkhill J."/>
            <person name="Rea M.C."/>
            <person name="O'Sullivan O."/>
            <person name="Ritari J."/>
            <person name="Douillard F.P."/>
            <person name="Paul Ross R."/>
            <person name="Yang R."/>
            <person name="Briner A.E."/>
            <person name="Felis G.E."/>
            <person name="de Vos W.M."/>
            <person name="Barrangou R."/>
            <person name="Klaenhammer T.R."/>
            <person name="Caufield P.W."/>
            <person name="Cui Y."/>
            <person name="Zhang H."/>
            <person name="O'Toole P.W."/>
        </authorList>
    </citation>
    <scope>NUCLEOTIDE SEQUENCE [LARGE SCALE GENOMIC DNA]</scope>
    <source>
        <strain evidence="1 2">DSM 13345</strain>
    </source>
</reference>
<comment type="caution">
    <text evidence="1">The sequence shown here is derived from an EMBL/GenBank/DDBJ whole genome shotgun (WGS) entry which is preliminary data.</text>
</comment>
<dbReference type="Proteomes" id="UP000050901">
    <property type="component" value="Unassembled WGS sequence"/>
</dbReference>
<dbReference type="EMBL" id="AZEQ01000002">
    <property type="protein sequence ID" value="KRL26752.1"/>
    <property type="molecule type" value="Genomic_DNA"/>
</dbReference>
<evidence type="ECO:0000313" key="1">
    <source>
        <dbReference type="EMBL" id="KRL26752.1"/>
    </source>
</evidence>
<protein>
    <submittedName>
        <fullName evidence="1">Uncharacterized protein</fullName>
    </submittedName>
</protein>
<dbReference type="AlphaFoldDB" id="A0A0R1P2G5"/>
<organism evidence="1 2">
    <name type="scientific">Limosilactobacillus mucosae DSM 13345</name>
    <dbReference type="NCBI Taxonomy" id="1423771"/>
    <lineage>
        <taxon>Bacteria</taxon>
        <taxon>Bacillati</taxon>
        <taxon>Bacillota</taxon>
        <taxon>Bacilli</taxon>
        <taxon>Lactobacillales</taxon>
        <taxon>Lactobacillaceae</taxon>
        <taxon>Limosilactobacillus</taxon>
    </lineage>
</organism>